<feature type="domain" description="BZIP" evidence="2">
    <location>
        <begin position="4"/>
        <end position="50"/>
    </location>
</feature>
<feature type="non-terminal residue" evidence="3">
    <location>
        <position position="76"/>
    </location>
</feature>
<dbReference type="InterPro" id="IPR046347">
    <property type="entry name" value="bZIP_sf"/>
</dbReference>
<reference evidence="3 4" key="1">
    <citation type="submission" date="2014-04" db="EMBL/GenBank/DDBJ databases">
        <authorList>
            <consortium name="International Citrus Genome Consortium"/>
            <person name="Gmitter F."/>
            <person name="Chen C."/>
            <person name="Farmerie W."/>
            <person name="Harkins T."/>
            <person name="Desany B."/>
            <person name="Mohiuddin M."/>
            <person name="Kodira C."/>
            <person name="Borodovsky M."/>
            <person name="Lomsadze A."/>
            <person name="Burns P."/>
            <person name="Jenkins J."/>
            <person name="Prochnik S."/>
            <person name="Shu S."/>
            <person name="Chapman J."/>
            <person name="Pitluck S."/>
            <person name="Schmutz J."/>
            <person name="Rokhsar D."/>
        </authorList>
    </citation>
    <scope>NUCLEOTIDE SEQUENCE</scope>
</reference>
<organism evidence="3 4">
    <name type="scientific">Citrus sinensis</name>
    <name type="common">Sweet orange</name>
    <name type="synonym">Citrus aurantium var. sinensis</name>
    <dbReference type="NCBI Taxonomy" id="2711"/>
    <lineage>
        <taxon>Eukaryota</taxon>
        <taxon>Viridiplantae</taxon>
        <taxon>Streptophyta</taxon>
        <taxon>Embryophyta</taxon>
        <taxon>Tracheophyta</taxon>
        <taxon>Spermatophyta</taxon>
        <taxon>Magnoliopsida</taxon>
        <taxon>eudicotyledons</taxon>
        <taxon>Gunneridae</taxon>
        <taxon>Pentapetalae</taxon>
        <taxon>rosids</taxon>
        <taxon>malvids</taxon>
        <taxon>Sapindales</taxon>
        <taxon>Rutaceae</taxon>
        <taxon>Aurantioideae</taxon>
        <taxon>Citrus</taxon>
    </lineage>
</organism>
<evidence type="ECO:0000259" key="2">
    <source>
        <dbReference type="Pfam" id="PF07716"/>
    </source>
</evidence>
<gene>
    <name evidence="3" type="ORF">CISIN_1g0466772mg</name>
</gene>
<dbReference type="GO" id="GO:0003700">
    <property type="term" value="F:DNA-binding transcription factor activity"/>
    <property type="evidence" value="ECO:0000318"/>
    <property type="project" value="GO_Central"/>
</dbReference>
<evidence type="ECO:0000313" key="4">
    <source>
        <dbReference type="Proteomes" id="UP000027120"/>
    </source>
</evidence>
<dbReference type="GO" id="GO:0005634">
    <property type="term" value="C:nucleus"/>
    <property type="evidence" value="ECO:0000318"/>
    <property type="project" value="GO_Central"/>
</dbReference>
<evidence type="ECO:0000313" key="3">
    <source>
        <dbReference type="EMBL" id="KDO38603.1"/>
    </source>
</evidence>
<dbReference type="STRING" id="2711.A0A067D708"/>
<dbReference type="PANTHER" id="PTHR13690:SF80">
    <property type="entry name" value="BZIP TRANSCRIPTION FACTOR FAMILY PROTEIN-RELATED"/>
    <property type="match status" value="1"/>
</dbReference>
<dbReference type="AlphaFoldDB" id="A0A067D708"/>
<dbReference type="SUPFAM" id="SSF57959">
    <property type="entry name" value="Leucine zipper domain"/>
    <property type="match status" value="1"/>
</dbReference>
<comment type="subcellular location">
    <subcellularLocation>
        <location evidence="1">Nucleus</location>
    </subcellularLocation>
</comment>
<protein>
    <recommendedName>
        <fullName evidence="2">BZIP domain-containing protein</fullName>
    </recommendedName>
</protein>
<accession>A0A067D708</accession>
<evidence type="ECO:0000256" key="1">
    <source>
        <dbReference type="ARBA" id="ARBA00004123"/>
    </source>
</evidence>
<name>A0A067D708_CITSI</name>
<dbReference type="Gene3D" id="1.20.5.170">
    <property type="match status" value="1"/>
</dbReference>
<dbReference type="PANTHER" id="PTHR13690">
    <property type="entry name" value="TRANSCRIPTION FACTOR POSF21-RELATED"/>
    <property type="match status" value="1"/>
</dbReference>
<dbReference type="Proteomes" id="UP000027120">
    <property type="component" value="Unassembled WGS sequence"/>
</dbReference>
<keyword evidence="4" id="KW-1185">Reference proteome</keyword>
<dbReference type="InterPro" id="IPR004827">
    <property type="entry name" value="bZIP"/>
</dbReference>
<proteinExistence type="predicted"/>
<dbReference type="Pfam" id="PF07716">
    <property type="entry name" value="bZIP_2"/>
    <property type="match status" value="1"/>
</dbReference>
<dbReference type="EMBL" id="KK787729">
    <property type="protein sequence ID" value="KDO38603.1"/>
    <property type="molecule type" value="Genomic_DNA"/>
</dbReference>
<sequence>MCHRIVANRMSAIRAKERKKLYIYMLEHKMHNLRSNSTTLTAQLTLLETESNSLDAEKAVLKHRLEITLQKIHLQD</sequence>